<name>A0ABU1QZB1_9BACT</name>
<dbReference type="PANTHER" id="PTHR32328:SF0">
    <property type="entry name" value="L-SERYL-TRNA(SEC) SELENIUM TRANSFERASE"/>
    <property type="match status" value="1"/>
</dbReference>
<dbReference type="GO" id="GO:0016740">
    <property type="term" value="F:transferase activity"/>
    <property type="evidence" value="ECO:0007669"/>
    <property type="project" value="UniProtKB-KW"/>
</dbReference>
<proteinExistence type="predicted"/>
<dbReference type="PANTHER" id="PTHR32328">
    <property type="entry name" value="L-SERYL-TRNA(SEC) SELENIUM TRANSFERASE"/>
    <property type="match status" value="1"/>
</dbReference>
<evidence type="ECO:0000256" key="2">
    <source>
        <dbReference type="ARBA" id="ARBA00022898"/>
    </source>
</evidence>
<sequence length="566" mass="61057">MKRRELLKDLSMIPLAGGVLSAAASTSAAFAESSKPKWFQKSSGAPAAAAVSAPGPLKPGPQIYQSIGVEPIINCRGTFTIIGASIELPEVRQAMEYACQYNVQIDELAFGVGQRLSEIVGSEWGMVSSGCAAGMNEVTAGIIAGGNPEKLIRIPNLEGFEKTEVIIPRSSRNVYDHAIRNVGVKIITVETIEELKKAITPRTAMIYMMPGDEPWTVKAVADIAKPAGVPLLVDAAAERLTIPNIHLQAGASVVAYSGGKVIRGPQCAGLMLGSKDVLMSAWQASAPHHGPCRNNKVGREEMIGMLAAVEAWATRDHKAEMRTWVSWLENISKKLNGIPSAKLEIKEPAEGALDNATPTLTITWDPTKLNITGQEVADELQTTKPRVAVGTGFRRGQAAQSGPPTTSITVAAYMMGPGNDKIVAERIYEILTRKRSAPKAEAVMKAPAAEIAGRWDVSIEFYTSASKHTFLIERQDGNYLYGTHKGEFATRELFGNIDGDEVRFQSRYSVPGDNLTMTFYGKLSGDTITGEIDMVEYVNAKFTAKRATFPNNRQRINIPAGRPLST</sequence>
<evidence type="ECO:0000313" key="5">
    <source>
        <dbReference type="Proteomes" id="UP001264980"/>
    </source>
</evidence>
<gene>
    <name evidence="4" type="ORF">J2W84_003541</name>
</gene>
<dbReference type="RefSeq" id="WP_309985339.1">
    <property type="nucleotide sequence ID" value="NZ_JAVDTI010000003.1"/>
</dbReference>
<dbReference type="InterPro" id="IPR015424">
    <property type="entry name" value="PyrdxlP-dep_Trfase"/>
</dbReference>
<dbReference type="EMBL" id="JAVDTI010000003">
    <property type="protein sequence ID" value="MDR6806493.1"/>
    <property type="molecule type" value="Genomic_DNA"/>
</dbReference>
<dbReference type="Gene3D" id="3.40.640.10">
    <property type="entry name" value="Type I PLP-dependent aspartate aminotransferase-like (Major domain)"/>
    <property type="match status" value="1"/>
</dbReference>
<feature type="signal peptide" evidence="3">
    <location>
        <begin position="1"/>
        <end position="31"/>
    </location>
</feature>
<organism evidence="4 5">
    <name type="scientific">Dyadobacter fermentans</name>
    <dbReference type="NCBI Taxonomy" id="94254"/>
    <lineage>
        <taxon>Bacteria</taxon>
        <taxon>Pseudomonadati</taxon>
        <taxon>Bacteroidota</taxon>
        <taxon>Cytophagia</taxon>
        <taxon>Cytophagales</taxon>
        <taxon>Spirosomataceae</taxon>
        <taxon>Dyadobacter</taxon>
    </lineage>
</organism>
<evidence type="ECO:0000256" key="3">
    <source>
        <dbReference type="SAM" id="SignalP"/>
    </source>
</evidence>
<keyword evidence="3" id="KW-0732">Signal</keyword>
<keyword evidence="4" id="KW-0808">Transferase</keyword>
<dbReference type="InterPro" id="IPR015421">
    <property type="entry name" value="PyrdxlP-dep_Trfase_major"/>
</dbReference>
<protein>
    <submittedName>
        <fullName evidence="4">Seryl-tRNA(Sec) selenium transferase</fullName>
    </submittedName>
</protein>
<comment type="caution">
    <text evidence="4">The sequence shown here is derived from an EMBL/GenBank/DDBJ whole genome shotgun (WGS) entry which is preliminary data.</text>
</comment>
<evidence type="ECO:0000256" key="1">
    <source>
        <dbReference type="ARBA" id="ARBA00001933"/>
    </source>
</evidence>
<dbReference type="Proteomes" id="UP001264980">
    <property type="component" value="Unassembled WGS sequence"/>
</dbReference>
<reference evidence="4 5" key="1">
    <citation type="submission" date="2023-07" db="EMBL/GenBank/DDBJ databases">
        <title>Sorghum-associated microbial communities from plants grown in Nebraska, USA.</title>
        <authorList>
            <person name="Schachtman D."/>
        </authorList>
    </citation>
    <scope>NUCLEOTIDE SEQUENCE [LARGE SCALE GENOMIC DNA]</scope>
    <source>
        <strain evidence="4 5">BE57</strain>
    </source>
</reference>
<comment type="cofactor">
    <cofactor evidence="1">
        <name>pyridoxal 5'-phosphate</name>
        <dbReference type="ChEBI" id="CHEBI:597326"/>
    </cofactor>
</comment>
<accession>A0ABU1QZB1</accession>
<evidence type="ECO:0000313" key="4">
    <source>
        <dbReference type="EMBL" id="MDR6806493.1"/>
    </source>
</evidence>
<keyword evidence="5" id="KW-1185">Reference proteome</keyword>
<dbReference type="SUPFAM" id="SSF53383">
    <property type="entry name" value="PLP-dependent transferases"/>
    <property type="match status" value="1"/>
</dbReference>
<feature type="chain" id="PRO_5045410206" evidence="3">
    <location>
        <begin position="32"/>
        <end position="566"/>
    </location>
</feature>
<keyword evidence="2" id="KW-0663">Pyridoxal phosphate</keyword>